<organism evidence="1 2">
    <name type="scientific">Brassica cretica</name>
    <name type="common">Mustard</name>
    <dbReference type="NCBI Taxonomy" id="69181"/>
    <lineage>
        <taxon>Eukaryota</taxon>
        <taxon>Viridiplantae</taxon>
        <taxon>Streptophyta</taxon>
        <taxon>Embryophyta</taxon>
        <taxon>Tracheophyta</taxon>
        <taxon>Spermatophyta</taxon>
        <taxon>Magnoliopsida</taxon>
        <taxon>eudicotyledons</taxon>
        <taxon>Gunneridae</taxon>
        <taxon>Pentapetalae</taxon>
        <taxon>rosids</taxon>
        <taxon>malvids</taxon>
        <taxon>Brassicales</taxon>
        <taxon>Brassicaceae</taxon>
        <taxon>Brassiceae</taxon>
        <taxon>Brassica</taxon>
    </lineage>
</organism>
<accession>A0ABQ7A5F0</accession>
<name>A0ABQ7A5F0_BRACR</name>
<sequence>MNLGRGLRRGRELPSSYRVRELVDWELKLAGSSGLGFQKTKTAPHIVYASEGASEIGSTNGLRGWIRLVKSFKMICGSSSGSSELETSIDFKLRLDPPIPIPKDTILDVLRILVAYDKLFGRVFKRSSELVFTINAYNNLLSFRYLKDTIKVHFMALKLQIICYLTISVETHSLY</sequence>
<dbReference type="Proteomes" id="UP000266723">
    <property type="component" value="Unassembled WGS sequence"/>
</dbReference>
<evidence type="ECO:0000313" key="2">
    <source>
        <dbReference type="Proteomes" id="UP000266723"/>
    </source>
</evidence>
<gene>
    <name evidence="1" type="ORF">DY000_02053722</name>
</gene>
<evidence type="ECO:0000313" key="1">
    <source>
        <dbReference type="EMBL" id="KAF3492908.1"/>
    </source>
</evidence>
<reference evidence="1 2" key="1">
    <citation type="journal article" date="2020" name="BMC Genomics">
        <title>Intraspecific diversification of the crop wild relative Brassica cretica Lam. using demographic model selection.</title>
        <authorList>
            <person name="Kioukis A."/>
            <person name="Michalopoulou V.A."/>
            <person name="Briers L."/>
            <person name="Pirintsos S."/>
            <person name="Studholme D.J."/>
            <person name="Pavlidis P."/>
            <person name="Sarris P.F."/>
        </authorList>
    </citation>
    <scope>NUCLEOTIDE SEQUENCE [LARGE SCALE GENOMIC DNA]</scope>
    <source>
        <strain evidence="2">cv. PFS-1207/04</strain>
    </source>
</reference>
<keyword evidence="2" id="KW-1185">Reference proteome</keyword>
<dbReference type="EMBL" id="QGKV02002055">
    <property type="protein sequence ID" value="KAF3492908.1"/>
    <property type="molecule type" value="Genomic_DNA"/>
</dbReference>
<proteinExistence type="predicted"/>
<protein>
    <submittedName>
        <fullName evidence="1">Uncharacterized protein</fullName>
    </submittedName>
</protein>
<comment type="caution">
    <text evidence="1">The sequence shown here is derived from an EMBL/GenBank/DDBJ whole genome shotgun (WGS) entry which is preliminary data.</text>
</comment>